<gene>
    <name evidence="1" type="ORF">AVDCRST_MAG08-1052</name>
</gene>
<proteinExistence type="predicted"/>
<sequence length="59" mass="6978">MRVPITLDPEDRFRDEVRGDAEFWLGNRARHAWRVRGEDSDSREVLVFEFDDPLNAIGF</sequence>
<dbReference type="EMBL" id="CADCTG010000110">
    <property type="protein sequence ID" value="CAA9230068.1"/>
    <property type="molecule type" value="Genomic_DNA"/>
</dbReference>
<organism evidence="1">
    <name type="scientific">uncultured Acetobacteraceae bacterium</name>
    <dbReference type="NCBI Taxonomy" id="169975"/>
    <lineage>
        <taxon>Bacteria</taxon>
        <taxon>Pseudomonadati</taxon>
        <taxon>Pseudomonadota</taxon>
        <taxon>Alphaproteobacteria</taxon>
        <taxon>Acetobacterales</taxon>
        <taxon>Acetobacteraceae</taxon>
        <taxon>environmental samples</taxon>
    </lineage>
</organism>
<accession>A0A6J4HQH1</accession>
<dbReference type="AlphaFoldDB" id="A0A6J4HQH1"/>
<reference evidence="1" key="1">
    <citation type="submission" date="2020-02" db="EMBL/GenBank/DDBJ databases">
        <authorList>
            <person name="Meier V. D."/>
        </authorList>
    </citation>
    <scope>NUCLEOTIDE SEQUENCE</scope>
    <source>
        <strain evidence="1">AVDCRST_MAG08</strain>
    </source>
</reference>
<name>A0A6J4HQH1_9PROT</name>
<protein>
    <submittedName>
        <fullName evidence="1">Uncharacterized protein</fullName>
    </submittedName>
</protein>
<evidence type="ECO:0000313" key="1">
    <source>
        <dbReference type="EMBL" id="CAA9230068.1"/>
    </source>
</evidence>